<comment type="caution">
    <text evidence="1">The sequence shown here is derived from an EMBL/GenBank/DDBJ whole genome shotgun (WGS) entry which is preliminary data.</text>
</comment>
<evidence type="ECO:0000313" key="2">
    <source>
        <dbReference type="Proteomes" id="UP000248330"/>
    </source>
</evidence>
<keyword evidence="2" id="KW-1185">Reference proteome</keyword>
<dbReference type="Proteomes" id="UP000248330">
    <property type="component" value="Unassembled WGS sequence"/>
</dbReference>
<dbReference type="Pfam" id="PF11697">
    <property type="entry name" value="DUF3293"/>
    <property type="match status" value="1"/>
</dbReference>
<dbReference type="OrthoDB" id="1493624at2"/>
<protein>
    <submittedName>
        <fullName evidence="1">Uncharacterized protein DUF3293</fullName>
    </submittedName>
</protein>
<name>A0A318E8X9_9GAMM</name>
<sequence length="163" mass="18183">MRASPALEHAYRSARYTVSIGRRRLDLAIGRVDAEADEVLRRAGCRSHWCLLTPCNPGSRRWPAALNAQRLRRLRELVRHRGWRALPASNSAVDGRWREPGLCLFDVAPSVVQQFARRFGQTAWVFGAPGAPPRLVWTRVALSPADRDVRDRGPAQSGRGPAA</sequence>
<proteinExistence type="predicted"/>
<reference evidence="1 2" key="1">
    <citation type="submission" date="2018-04" db="EMBL/GenBank/DDBJ databases">
        <title>Genomic Encyclopedia of Type Strains, Phase IV (KMG-IV): sequencing the most valuable type-strain genomes for metagenomic binning, comparative biology and taxonomic classification.</title>
        <authorList>
            <person name="Goeker M."/>
        </authorList>
    </citation>
    <scope>NUCLEOTIDE SEQUENCE [LARGE SCALE GENOMIC DNA]</scope>
    <source>
        <strain evidence="1 2">DSM 104150</strain>
    </source>
</reference>
<organism evidence="1 2">
    <name type="scientific">Sinimarinibacterium flocculans</name>
    <dbReference type="NCBI Taxonomy" id="985250"/>
    <lineage>
        <taxon>Bacteria</taxon>
        <taxon>Pseudomonadati</taxon>
        <taxon>Pseudomonadota</taxon>
        <taxon>Gammaproteobacteria</taxon>
        <taxon>Nevskiales</taxon>
        <taxon>Nevskiaceae</taxon>
        <taxon>Sinimarinibacterium</taxon>
    </lineage>
</organism>
<accession>A0A318E8X9</accession>
<dbReference type="EMBL" id="QICN01000004">
    <property type="protein sequence ID" value="PXV68477.1"/>
    <property type="molecule type" value="Genomic_DNA"/>
</dbReference>
<gene>
    <name evidence="1" type="ORF">C8D93_104175</name>
</gene>
<evidence type="ECO:0000313" key="1">
    <source>
        <dbReference type="EMBL" id="PXV68477.1"/>
    </source>
</evidence>
<dbReference type="InterPro" id="IPR021710">
    <property type="entry name" value="DUF3293"/>
</dbReference>
<dbReference type="RefSeq" id="WP_110264971.1">
    <property type="nucleotide sequence ID" value="NZ_CAKZQT010000022.1"/>
</dbReference>
<dbReference type="AlphaFoldDB" id="A0A318E8X9"/>